<evidence type="ECO:0000256" key="1">
    <source>
        <dbReference type="SAM" id="MobiDB-lite"/>
    </source>
</evidence>
<dbReference type="Proteomes" id="UP001497516">
    <property type="component" value="Chromosome 1"/>
</dbReference>
<name>A0AAV2CES1_9ROSI</name>
<evidence type="ECO:0000313" key="3">
    <source>
        <dbReference type="Proteomes" id="UP001497516"/>
    </source>
</evidence>
<organism evidence="2 3">
    <name type="scientific">Linum trigynum</name>
    <dbReference type="NCBI Taxonomy" id="586398"/>
    <lineage>
        <taxon>Eukaryota</taxon>
        <taxon>Viridiplantae</taxon>
        <taxon>Streptophyta</taxon>
        <taxon>Embryophyta</taxon>
        <taxon>Tracheophyta</taxon>
        <taxon>Spermatophyta</taxon>
        <taxon>Magnoliopsida</taxon>
        <taxon>eudicotyledons</taxon>
        <taxon>Gunneridae</taxon>
        <taxon>Pentapetalae</taxon>
        <taxon>rosids</taxon>
        <taxon>fabids</taxon>
        <taxon>Malpighiales</taxon>
        <taxon>Linaceae</taxon>
        <taxon>Linum</taxon>
    </lineage>
</organism>
<feature type="compositionally biased region" description="Basic residues" evidence="1">
    <location>
        <begin position="88"/>
        <end position="107"/>
    </location>
</feature>
<proteinExistence type="predicted"/>
<sequence>MGLKYHSSRPTYISSSSSSPHHIPIPMKSSKFLTGAVILFTTLFLFPLTQFHTPSSSYYLPSPPLPHPTLLRRPPRRKLPIEQASYLKPRRPGHRRHQSSPPHRRRSSPTSRKLQIVEATSRCSLSLAIVGAEERRRRKSNRRPQLSSLQIELPHQICKKSTSGGKRRHLPSPRCPSSSCLPSMYSSVTLPLVVASPSPSIETSDRLAEGEIDVENNGNLLAADLQRHASPLVVDPN</sequence>
<feature type="region of interest" description="Disordered" evidence="1">
    <location>
        <begin position="133"/>
        <end position="154"/>
    </location>
</feature>
<gene>
    <name evidence="2" type="ORF">LTRI10_LOCUS2813</name>
</gene>
<protein>
    <submittedName>
        <fullName evidence="2">Uncharacterized protein</fullName>
    </submittedName>
</protein>
<feature type="compositionally biased region" description="Low complexity" evidence="1">
    <location>
        <begin position="8"/>
        <end position="21"/>
    </location>
</feature>
<keyword evidence="3" id="KW-1185">Reference proteome</keyword>
<accession>A0AAV2CES1</accession>
<feature type="region of interest" description="Disordered" evidence="1">
    <location>
        <begin position="1"/>
        <end position="21"/>
    </location>
</feature>
<dbReference type="AlphaFoldDB" id="A0AAV2CES1"/>
<evidence type="ECO:0000313" key="2">
    <source>
        <dbReference type="EMBL" id="CAL1355033.1"/>
    </source>
</evidence>
<dbReference type="EMBL" id="OZ034813">
    <property type="protein sequence ID" value="CAL1355033.1"/>
    <property type="molecule type" value="Genomic_DNA"/>
</dbReference>
<feature type="region of interest" description="Disordered" evidence="1">
    <location>
        <begin position="57"/>
        <end position="115"/>
    </location>
</feature>
<reference evidence="2 3" key="1">
    <citation type="submission" date="2024-04" db="EMBL/GenBank/DDBJ databases">
        <authorList>
            <person name="Fracassetti M."/>
        </authorList>
    </citation>
    <scope>NUCLEOTIDE SEQUENCE [LARGE SCALE GENOMIC DNA]</scope>
</reference>